<keyword evidence="3" id="KW-0238">DNA-binding</keyword>
<dbReference type="InterPro" id="IPR036390">
    <property type="entry name" value="WH_DNA-bd_sf"/>
</dbReference>
<dbReference type="PANTHER" id="PTHR43252:SF7">
    <property type="entry name" value="TRANSCRIPTIONAL REGULATOR YQJI"/>
    <property type="match status" value="1"/>
</dbReference>
<organism evidence="3 4">
    <name type="scientific">Azoarcus indigens</name>
    <dbReference type="NCBI Taxonomy" id="29545"/>
    <lineage>
        <taxon>Bacteria</taxon>
        <taxon>Pseudomonadati</taxon>
        <taxon>Pseudomonadota</taxon>
        <taxon>Betaproteobacteria</taxon>
        <taxon>Rhodocyclales</taxon>
        <taxon>Zoogloeaceae</taxon>
        <taxon>Azoarcus</taxon>
    </lineage>
</organism>
<dbReference type="Proteomes" id="UP000295129">
    <property type="component" value="Unassembled WGS sequence"/>
</dbReference>
<evidence type="ECO:0000259" key="2">
    <source>
        <dbReference type="Pfam" id="PF03551"/>
    </source>
</evidence>
<reference evidence="3 4" key="1">
    <citation type="submission" date="2019-03" db="EMBL/GenBank/DDBJ databases">
        <title>Genomic Encyclopedia of Type Strains, Phase IV (KMG-IV): sequencing the most valuable type-strain genomes for metagenomic binning, comparative biology and taxonomic classification.</title>
        <authorList>
            <person name="Goeker M."/>
        </authorList>
    </citation>
    <scope>NUCLEOTIDE SEQUENCE [LARGE SCALE GENOMIC DNA]</scope>
    <source>
        <strain evidence="3 4">DSM 12121</strain>
    </source>
</reference>
<dbReference type="InterPro" id="IPR005149">
    <property type="entry name" value="Tscrpt_reg_PadR_N"/>
</dbReference>
<proteinExistence type="predicted"/>
<dbReference type="GO" id="GO:0003677">
    <property type="term" value="F:DNA binding"/>
    <property type="evidence" value="ECO:0007669"/>
    <property type="project" value="UniProtKB-KW"/>
</dbReference>
<dbReference type="RefSeq" id="WP_133587515.1">
    <property type="nucleotide sequence ID" value="NZ_SNVV01000001.1"/>
</dbReference>
<dbReference type="EMBL" id="SNVV01000001">
    <property type="protein sequence ID" value="TDN56846.1"/>
    <property type="molecule type" value="Genomic_DNA"/>
</dbReference>
<dbReference type="Pfam" id="PF03551">
    <property type="entry name" value="PadR"/>
    <property type="match status" value="1"/>
</dbReference>
<protein>
    <submittedName>
        <fullName evidence="3">DNA-binding PadR family transcriptional regulator</fullName>
    </submittedName>
</protein>
<evidence type="ECO:0000313" key="4">
    <source>
        <dbReference type="Proteomes" id="UP000295129"/>
    </source>
</evidence>
<feature type="domain" description="Transcription regulator PadR N-terminal" evidence="2">
    <location>
        <begin position="40"/>
        <end position="108"/>
    </location>
</feature>
<dbReference type="AlphaFoldDB" id="A0A4R6EF02"/>
<feature type="region of interest" description="Disordered" evidence="1">
    <location>
        <begin position="135"/>
        <end position="156"/>
    </location>
</feature>
<dbReference type="InterPro" id="IPR036388">
    <property type="entry name" value="WH-like_DNA-bd_sf"/>
</dbReference>
<evidence type="ECO:0000313" key="3">
    <source>
        <dbReference type="EMBL" id="TDN56846.1"/>
    </source>
</evidence>
<dbReference type="SUPFAM" id="SSF46785">
    <property type="entry name" value="Winged helix' DNA-binding domain"/>
    <property type="match status" value="1"/>
</dbReference>
<accession>A0A4R6EF02</accession>
<keyword evidence="4" id="KW-1185">Reference proteome</keyword>
<evidence type="ECO:0000256" key="1">
    <source>
        <dbReference type="SAM" id="MobiDB-lite"/>
    </source>
</evidence>
<sequence>MHGHHEGRGRRFAGGFGGGMGGRGLRSGRKLGGKDLQVVILALLAEAPAHGYELIRKLEEHSAGFYTPSPGVIYPALTYLEELGQAVVETEGNKKRYSLTDIGRGRLAAHREVADSVLAELARVGARMERARRAFDGEEAGAGAGAETGAEAGDDEDDAVAGELHAARHALKQALYGTLPACSGEQAARIAAILRHAADEILALRQPDQPA</sequence>
<dbReference type="OrthoDB" id="9814826at2"/>
<dbReference type="PANTHER" id="PTHR43252">
    <property type="entry name" value="TRANSCRIPTIONAL REGULATOR YQJI"/>
    <property type="match status" value="1"/>
</dbReference>
<name>A0A4R6EF02_9RHOO</name>
<comment type="caution">
    <text evidence="3">The sequence shown here is derived from an EMBL/GenBank/DDBJ whole genome shotgun (WGS) entry which is preliminary data.</text>
</comment>
<gene>
    <name evidence="3" type="ORF">C7389_101225</name>
</gene>
<dbReference type="Gene3D" id="1.10.10.10">
    <property type="entry name" value="Winged helix-like DNA-binding domain superfamily/Winged helix DNA-binding domain"/>
    <property type="match status" value="1"/>
</dbReference>